<comment type="caution">
    <text evidence="2">The sequence shown here is derived from an EMBL/GenBank/DDBJ whole genome shotgun (WGS) entry which is preliminary data.</text>
</comment>
<proteinExistence type="predicted"/>
<evidence type="ECO:0000256" key="1">
    <source>
        <dbReference type="SAM" id="SignalP"/>
    </source>
</evidence>
<keyword evidence="3" id="KW-1185">Reference proteome</keyword>
<dbReference type="EMBL" id="JBIRGH010000006">
    <property type="protein sequence ID" value="MFH8585249.1"/>
    <property type="molecule type" value="Genomic_DNA"/>
</dbReference>
<evidence type="ECO:0000313" key="2">
    <source>
        <dbReference type="EMBL" id="MFH8585249.1"/>
    </source>
</evidence>
<dbReference type="RefSeq" id="WP_367429425.1">
    <property type="nucleotide sequence ID" value="NZ_CP108413.1"/>
</dbReference>
<evidence type="ECO:0000313" key="3">
    <source>
        <dbReference type="Proteomes" id="UP001610990"/>
    </source>
</evidence>
<keyword evidence="1" id="KW-0732">Signal</keyword>
<feature type="chain" id="PRO_5046363042" description="Hemophore-related protein" evidence="1">
    <location>
        <begin position="30"/>
        <end position="98"/>
    </location>
</feature>
<organism evidence="2 3">
    <name type="scientific">Streptomyces celluloflavus</name>
    <dbReference type="NCBI Taxonomy" id="58344"/>
    <lineage>
        <taxon>Bacteria</taxon>
        <taxon>Bacillati</taxon>
        <taxon>Actinomycetota</taxon>
        <taxon>Actinomycetes</taxon>
        <taxon>Kitasatosporales</taxon>
        <taxon>Streptomycetaceae</taxon>
        <taxon>Streptomyces</taxon>
    </lineage>
</organism>
<protein>
    <recommendedName>
        <fullName evidence="4">Hemophore-related protein</fullName>
    </recommendedName>
</protein>
<sequence length="98" mass="9890">MKIRRLAVPGIVGAVAFGTLVCVAPTAQAASVPAAGTCSDAVRITKQHLAQAGAPTGANDWQSVRNAAQNFVNSHPGGGSGVEALKNDVNDLNRLCAP</sequence>
<dbReference type="Proteomes" id="UP001610990">
    <property type="component" value="Unassembled WGS sequence"/>
</dbReference>
<accession>A0ABW7RE73</accession>
<feature type="signal peptide" evidence="1">
    <location>
        <begin position="1"/>
        <end position="29"/>
    </location>
</feature>
<gene>
    <name evidence="2" type="ORF">ACH4GP_12710</name>
</gene>
<evidence type="ECO:0008006" key="4">
    <source>
        <dbReference type="Google" id="ProtNLM"/>
    </source>
</evidence>
<name>A0ABW7RE73_9ACTN</name>
<reference evidence="2 3" key="1">
    <citation type="submission" date="2024-10" db="EMBL/GenBank/DDBJ databases">
        <title>The Natural Products Discovery Center: Release of the First 8490 Sequenced Strains for Exploring Actinobacteria Biosynthetic Diversity.</title>
        <authorList>
            <person name="Kalkreuter E."/>
            <person name="Kautsar S.A."/>
            <person name="Yang D."/>
            <person name="Bader C.D."/>
            <person name="Teijaro C.N."/>
            <person name="Fluegel L."/>
            <person name="Davis C.M."/>
            <person name="Simpson J.R."/>
            <person name="Lauterbach L."/>
            <person name="Steele A.D."/>
            <person name="Gui C."/>
            <person name="Meng S."/>
            <person name="Li G."/>
            <person name="Viehrig K."/>
            <person name="Ye F."/>
            <person name="Su P."/>
            <person name="Kiefer A.F."/>
            <person name="Nichols A."/>
            <person name="Cepeda A.J."/>
            <person name="Yan W."/>
            <person name="Fan B."/>
            <person name="Jiang Y."/>
            <person name="Adhikari A."/>
            <person name="Zheng C.-J."/>
            <person name="Schuster L."/>
            <person name="Cowan T.M."/>
            <person name="Smanski M.J."/>
            <person name="Chevrette M.G."/>
            <person name="De Carvalho L.P.S."/>
            <person name="Shen B."/>
        </authorList>
    </citation>
    <scope>NUCLEOTIDE SEQUENCE [LARGE SCALE GENOMIC DNA]</scope>
    <source>
        <strain evidence="2 3">NPDC018013</strain>
    </source>
</reference>